<proteinExistence type="predicted"/>
<dbReference type="AlphaFoldDB" id="A0A6G0WQI5"/>
<evidence type="ECO:0000313" key="4">
    <source>
        <dbReference type="Proteomes" id="UP000481153"/>
    </source>
</evidence>
<feature type="compositionally biased region" description="Low complexity" evidence="1">
    <location>
        <begin position="182"/>
        <end position="210"/>
    </location>
</feature>
<sequence length="216" mass="21539">MHSLLASALLVFAALGRVDSQTWFEISVVGDATYKIQGPICSGNGILPAGIKCPQQGDTAVADCHAYLPSFANGNCVAPTNASCQKIPSGAWGCVWVPPNVTDTITKAPCFETDAPSTTPASTDALVTDSPPATQAPTTAAPSPTGATTTAPNTTAPATTQTPTPTDALVTDTPDVSPPNDTPSSTPTVTTAAPTTQPATTAAPADTPAPTTAPAP</sequence>
<feature type="signal peptide" evidence="2">
    <location>
        <begin position="1"/>
        <end position="20"/>
    </location>
</feature>
<dbReference type="Proteomes" id="UP000481153">
    <property type="component" value="Unassembled WGS sequence"/>
</dbReference>
<feature type="compositionally biased region" description="Low complexity" evidence="1">
    <location>
        <begin position="128"/>
        <end position="175"/>
    </location>
</feature>
<gene>
    <name evidence="3" type="ORF">Ae201684_012723</name>
</gene>
<dbReference type="VEuPathDB" id="FungiDB:AeMF1_001849"/>
<name>A0A6G0WQI5_9STRA</name>
<accession>A0A6G0WQI5</accession>
<evidence type="ECO:0000256" key="1">
    <source>
        <dbReference type="SAM" id="MobiDB-lite"/>
    </source>
</evidence>
<protein>
    <submittedName>
        <fullName evidence="3">Uncharacterized protein</fullName>
    </submittedName>
</protein>
<comment type="caution">
    <text evidence="3">The sequence shown here is derived from an EMBL/GenBank/DDBJ whole genome shotgun (WGS) entry which is preliminary data.</text>
</comment>
<reference evidence="3 4" key="1">
    <citation type="submission" date="2019-07" db="EMBL/GenBank/DDBJ databases">
        <title>Genomics analysis of Aphanomyces spp. identifies a new class of oomycete effector associated with host adaptation.</title>
        <authorList>
            <person name="Gaulin E."/>
        </authorList>
    </citation>
    <scope>NUCLEOTIDE SEQUENCE [LARGE SCALE GENOMIC DNA]</scope>
    <source>
        <strain evidence="3 4">ATCC 201684</strain>
    </source>
</reference>
<feature type="region of interest" description="Disordered" evidence="1">
    <location>
        <begin position="112"/>
        <end position="216"/>
    </location>
</feature>
<evidence type="ECO:0000313" key="3">
    <source>
        <dbReference type="EMBL" id="KAF0729662.1"/>
    </source>
</evidence>
<keyword evidence="2" id="KW-0732">Signal</keyword>
<dbReference type="EMBL" id="VJMJ01000162">
    <property type="protein sequence ID" value="KAF0729662.1"/>
    <property type="molecule type" value="Genomic_DNA"/>
</dbReference>
<feature type="chain" id="PRO_5026129408" evidence="2">
    <location>
        <begin position="21"/>
        <end position="216"/>
    </location>
</feature>
<organism evidence="3 4">
    <name type="scientific">Aphanomyces euteiches</name>
    <dbReference type="NCBI Taxonomy" id="100861"/>
    <lineage>
        <taxon>Eukaryota</taxon>
        <taxon>Sar</taxon>
        <taxon>Stramenopiles</taxon>
        <taxon>Oomycota</taxon>
        <taxon>Saprolegniomycetes</taxon>
        <taxon>Saprolegniales</taxon>
        <taxon>Verrucalvaceae</taxon>
        <taxon>Aphanomyces</taxon>
    </lineage>
</organism>
<evidence type="ECO:0000256" key="2">
    <source>
        <dbReference type="SAM" id="SignalP"/>
    </source>
</evidence>
<keyword evidence="4" id="KW-1185">Reference proteome</keyword>